<evidence type="ECO:0000256" key="5">
    <source>
        <dbReference type="ARBA" id="ARBA00022692"/>
    </source>
</evidence>
<evidence type="ECO:0000256" key="6">
    <source>
        <dbReference type="ARBA" id="ARBA00022989"/>
    </source>
</evidence>
<dbReference type="GO" id="GO:0005886">
    <property type="term" value="C:plasma membrane"/>
    <property type="evidence" value="ECO:0007669"/>
    <property type="project" value="UniProtKB-SubCell"/>
</dbReference>
<evidence type="ECO:0000256" key="3">
    <source>
        <dbReference type="ARBA" id="ARBA00022475"/>
    </source>
</evidence>
<dbReference type="AlphaFoldDB" id="I3D6N9"/>
<comment type="subunit">
    <text evidence="9">The complex comprises the extracytoplasmic solute receptor protein and the two transmembrane proteins.</text>
</comment>
<evidence type="ECO:0000256" key="4">
    <source>
        <dbReference type="ARBA" id="ARBA00022519"/>
    </source>
</evidence>
<keyword evidence="5 9" id="KW-0812">Transmembrane</keyword>
<dbReference type="Pfam" id="PF04290">
    <property type="entry name" value="DctQ"/>
    <property type="match status" value="1"/>
</dbReference>
<reference evidence="11 12" key="1">
    <citation type="submission" date="2012-03" db="EMBL/GenBank/DDBJ databases">
        <authorList>
            <person name="Harkins D.M."/>
            <person name="Madupu R."/>
            <person name="Durkin A.S."/>
            <person name="Torralba M."/>
            <person name="Methe B."/>
            <person name="Sutton G.G."/>
            <person name="Nelson K.E."/>
        </authorList>
    </citation>
    <scope>NUCLEOTIDE SEQUENCE [LARGE SCALE GENOMIC DNA]</scope>
    <source>
        <strain evidence="11 12">CCUG 2042</strain>
    </source>
</reference>
<comment type="function">
    <text evidence="9">Part of the tripartite ATP-independent periplasmic (TRAP) transport system.</text>
</comment>
<evidence type="ECO:0000256" key="8">
    <source>
        <dbReference type="ARBA" id="ARBA00038436"/>
    </source>
</evidence>
<evidence type="ECO:0000313" key="12">
    <source>
        <dbReference type="Proteomes" id="UP000006457"/>
    </source>
</evidence>
<dbReference type="GO" id="GO:0022857">
    <property type="term" value="F:transmembrane transporter activity"/>
    <property type="evidence" value="ECO:0007669"/>
    <property type="project" value="UniProtKB-UniRule"/>
</dbReference>
<feature type="transmembrane region" description="Helical" evidence="9">
    <location>
        <begin position="130"/>
        <end position="149"/>
    </location>
</feature>
<keyword evidence="12" id="KW-1185">Reference proteome</keyword>
<dbReference type="GO" id="GO:0015740">
    <property type="term" value="P:C4-dicarboxylate transport"/>
    <property type="evidence" value="ECO:0007669"/>
    <property type="project" value="TreeGrafter"/>
</dbReference>
<keyword evidence="3" id="KW-1003">Cell membrane</keyword>
<dbReference type="Proteomes" id="UP000006457">
    <property type="component" value="Unassembled WGS sequence"/>
</dbReference>
<comment type="similarity">
    <text evidence="8 9">Belongs to the TRAP transporter small permease family.</text>
</comment>
<keyword evidence="6 9" id="KW-1133">Transmembrane helix</keyword>
<feature type="transmembrane region" description="Helical" evidence="9">
    <location>
        <begin position="12"/>
        <end position="32"/>
    </location>
</feature>
<dbReference type="PANTHER" id="PTHR35011">
    <property type="entry name" value="2,3-DIKETO-L-GULONATE TRAP TRANSPORTER SMALL PERMEASE PROTEIN YIAM"/>
    <property type="match status" value="1"/>
</dbReference>
<evidence type="ECO:0000313" key="11">
    <source>
        <dbReference type="EMBL" id="EIJ67382.1"/>
    </source>
</evidence>
<dbReference type="InterPro" id="IPR007387">
    <property type="entry name" value="TRAP_DctQ"/>
</dbReference>
<gene>
    <name evidence="11" type="ORF">HMPREF1052_0817</name>
</gene>
<comment type="subcellular location">
    <subcellularLocation>
        <location evidence="1 9">Cell inner membrane</location>
        <topology evidence="1 9">Multi-pass membrane protein</topology>
    </subcellularLocation>
</comment>
<evidence type="ECO:0000256" key="1">
    <source>
        <dbReference type="ARBA" id="ARBA00004429"/>
    </source>
</evidence>
<dbReference type="InterPro" id="IPR055348">
    <property type="entry name" value="DctQ"/>
</dbReference>
<proteinExistence type="inferred from homology"/>
<dbReference type="EMBL" id="AJSX01000047">
    <property type="protein sequence ID" value="EIJ67382.1"/>
    <property type="molecule type" value="Genomic_DNA"/>
</dbReference>
<dbReference type="PATRIC" id="fig|1095749.3.peg.2148"/>
<name>I3D6N9_9PAST</name>
<feature type="domain" description="Tripartite ATP-independent periplasmic transporters DctQ component" evidence="10">
    <location>
        <begin position="23"/>
        <end position="157"/>
    </location>
</feature>
<keyword evidence="7 9" id="KW-0472">Membrane</keyword>
<protein>
    <recommendedName>
        <fullName evidence="9">TRAP transporter small permease protein</fullName>
    </recommendedName>
</protein>
<evidence type="ECO:0000256" key="2">
    <source>
        <dbReference type="ARBA" id="ARBA00022448"/>
    </source>
</evidence>
<comment type="caution">
    <text evidence="11">The sequence shown here is derived from an EMBL/GenBank/DDBJ whole genome shotgun (WGS) entry which is preliminary data.</text>
</comment>
<dbReference type="OrthoDB" id="2085311at2"/>
<dbReference type="RefSeq" id="WP_005761874.1">
    <property type="nucleotide sequence ID" value="NZ_AJSX01000047.1"/>
</dbReference>
<keyword evidence="4 9" id="KW-0997">Cell inner membrane</keyword>
<organism evidence="11 12">
    <name type="scientific">Pasteurella bettyae CCUG 2042</name>
    <dbReference type="NCBI Taxonomy" id="1095749"/>
    <lineage>
        <taxon>Bacteria</taxon>
        <taxon>Pseudomonadati</taxon>
        <taxon>Pseudomonadota</taxon>
        <taxon>Gammaproteobacteria</taxon>
        <taxon>Pasteurellales</taxon>
        <taxon>Pasteurellaceae</taxon>
        <taxon>Pasteurella</taxon>
    </lineage>
</organism>
<dbReference type="PANTHER" id="PTHR35011:SF2">
    <property type="entry name" value="2,3-DIKETO-L-GULONATE TRAP TRANSPORTER SMALL PERMEASE PROTEIN YIAM"/>
    <property type="match status" value="1"/>
</dbReference>
<evidence type="ECO:0000256" key="9">
    <source>
        <dbReference type="RuleBase" id="RU369079"/>
    </source>
</evidence>
<accession>I3D6N9</accession>
<feature type="transmembrane region" description="Helical" evidence="9">
    <location>
        <begin position="47"/>
        <end position="65"/>
    </location>
</feature>
<evidence type="ECO:0000259" key="10">
    <source>
        <dbReference type="Pfam" id="PF04290"/>
    </source>
</evidence>
<keyword evidence="2 9" id="KW-0813">Transport</keyword>
<feature type="transmembrane region" description="Helical" evidence="9">
    <location>
        <begin position="91"/>
        <end position="110"/>
    </location>
</feature>
<dbReference type="eggNOG" id="COG3090">
    <property type="taxonomic scope" value="Bacteria"/>
</dbReference>
<evidence type="ECO:0000256" key="7">
    <source>
        <dbReference type="ARBA" id="ARBA00023136"/>
    </source>
</evidence>
<sequence>MIKFISIIDKILSTLCTLLSVMLVISVIWQVFSRFVLNEPNTYTDELARFAFIWVGLIGAAYALGQKKHLAIDLLATKLESSPIKHKRLNLIINVITLCFVILIMCYGGLKLVNDTLAVGQISPVLGIEMGLIYAAIPLSGFFMLIYTIRDLFNCLQSPSSIN</sequence>